<feature type="transmembrane region" description="Helical" evidence="7">
    <location>
        <begin position="12"/>
        <end position="35"/>
    </location>
</feature>
<feature type="domain" description="ABC transmembrane type-1" evidence="8">
    <location>
        <begin position="348"/>
        <end position="533"/>
    </location>
</feature>
<comment type="caution">
    <text evidence="9">The sequence shown here is derived from an EMBL/GenBank/DDBJ whole genome shotgun (WGS) entry which is preliminary data.</text>
</comment>
<dbReference type="PANTHER" id="PTHR30183">
    <property type="entry name" value="MOLYBDENUM TRANSPORT SYSTEM PERMEASE PROTEIN MODB"/>
    <property type="match status" value="1"/>
</dbReference>
<evidence type="ECO:0000256" key="1">
    <source>
        <dbReference type="ARBA" id="ARBA00004651"/>
    </source>
</evidence>
<feature type="transmembrane region" description="Helical" evidence="7">
    <location>
        <begin position="409"/>
        <end position="432"/>
    </location>
</feature>
<keyword evidence="5 7" id="KW-1133">Transmembrane helix</keyword>
<dbReference type="RefSeq" id="WP_342882809.1">
    <property type="nucleotide sequence ID" value="NZ_JBBMQS010000019.1"/>
</dbReference>
<feature type="transmembrane region" description="Helical" evidence="7">
    <location>
        <begin position="352"/>
        <end position="372"/>
    </location>
</feature>
<feature type="transmembrane region" description="Helical" evidence="7">
    <location>
        <begin position="246"/>
        <end position="274"/>
    </location>
</feature>
<sequence>MATKIRRLTLATGWLLVTFVAGLPVFGVVLGLWLSPPISWEQVSVFFTYNGLLSSVLSSLLLSLLAPIIALYVAFTVYSQYRFNPRWQALEQRLAPLLSLPHLAVALGIVYLFSSGGMVWSVLWELFGSTPPEWFGLGRKSLLSMSIAISIKEVPFFLFIFSALGRQLAIKDWLLQGRALGYSESASWWLLVFPTVLKQSRLALLAAMAFTLSVLDISLLIGPNIPELYAVVLYNWQTGFTADEQAMAFLGNLLLLTMLGVLVAAIYTHEWFAIKRIRTLAVMANPLKITRLARIFTAWLGLFSLLTLAILLTFLLWSLGWNTQSPFSAASWSTTLWQDEWFFMQTPLLNSLNIAFFSSVLGVAITLIALELQRQSKRYLPDYVWLLAILLPQLSMVYGWQIAHTDMSASYSTAWIVLSHLPFTFAYSYLVLRGPFQSLDRHYELVAASFGYSYWQRWWQVRFMLLRPALLSALAIAFSVSVAQYIPTLMLGAGRVSTITTEAVAIASGNEQSITAVYMLVQAALPFIAFFIASVLAQRLRGSFDAAHQ</sequence>
<keyword evidence="4 7" id="KW-0812">Transmembrane</keyword>
<evidence type="ECO:0000313" key="10">
    <source>
        <dbReference type="Proteomes" id="UP001461163"/>
    </source>
</evidence>
<dbReference type="SUPFAM" id="SSF161098">
    <property type="entry name" value="MetI-like"/>
    <property type="match status" value="2"/>
</dbReference>
<dbReference type="Gene3D" id="1.10.3720.10">
    <property type="entry name" value="MetI-like"/>
    <property type="match status" value="2"/>
</dbReference>
<feature type="transmembrane region" description="Helical" evidence="7">
    <location>
        <begin position="202"/>
        <end position="226"/>
    </location>
</feature>
<evidence type="ECO:0000256" key="7">
    <source>
        <dbReference type="SAM" id="Phobius"/>
    </source>
</evidence>
<evidence type="ECO:0000256" key="3">
    <source>
        <dbReference type="ARBA" id="ARBA00022475"/>
    </source>
</evidence>
<proteinExistence type="predicted"/>
<evidence type="ECO:0000256" key="4">
    <source>
        <dbReference type="ARBA" id="ARBA00022692"/>
    </source>
</evidence>
<protein>
    <submittedName>
        <fullName evidence="9">ABC transporter permease</fullName>
    </submittedName>
</protein>
<evidence type="ECO:0000313" key="9">
    <source>
        <dbReference type="EMBL" id="MEM5499815.1"/>
    </source>
</evidence>
<feature type="transmembrane region" description="Helical" evidence="7">
    <location>
        <begin position="143"/>
        <end position="164"/>
    </location>
</feature>
<evidence type="ECO:0000256" key="2">
    <source>
        <dbReference type="ARBA" id="ARBA00022448"/>
    </source>
</evidence>
<feature type="transmembrane region" description="Helical" evidence="7">
    <location>
        <begin position="100"/>
        <end position="123"/>
    </location>
</feature>
<feature type="domain" description="ABC transmembrane type-1" evidence="8">
    <location>
        <begin position="52"/>
        <end position="267"/>
    </location>
</feature>
<feature type="transmembrane region" description="Helical" evidence="7">
    <location>
        <begin position="516"/>
        <end position="537"/>
    </location>
</feature>
<keyword evidence="2" id="KW-0813">Transport</keyword>
<feature type="transmembrane region" description="Helical" evidence="7">
    <location>
        <begin position="295"/>
        <end position="317"/>
    </location>
</feature>
<keyword evidence="3" id="KW-1003">Cell membrane</keyword>
<dbReference type="PANTHER" id="PTHR30183:SF6">
    <property type="entry name" value="INNER MEMBRANE ABC TRANSPORTER PERMEASE PROTEIN YNJC"/>
    <property type="match status" value="1"/>
</dbReference>
<dbReference type="InterPro" id="IPR000515">
    <property type="entry name" value="MetI-like"/>
</dbReference>
<evidence type="ECO:0000259" key="8">
    <source>
        <dbReference type="PROSITE" id="PS50928"/>
    </source>
</evidence>
<dbReference type="Proteomes" id="UP001461163">
    <property type="component" value="Unassembled WGS sequence"/>
</dbReference>
<keyword evidence="6 7" id="KW-0472">Membrane</keyword>
<feature type="transmembrane region" description="Helical" evidence="7">
    <location>
        <begin position="384"/>
        <end position="403"/>
    </location>
</feature>
<keyword evidence="10" id="KW-1185">Reference proteome</keyword>
<evidence type="ECO:0000256" key="6">
    <source>
        <dbReference type="ARBA" id="ARBA00023136"/>
    </source>
</evidence>
<dbReference type="InterPro" id="IPR035906">
    <property type="entry name" value="MetI-like_sf"/>
</dbReference>
<name>A0ABU9T110_9ALTE</name>
<accession>A0ABU9T110</accession>
<comment type="subcellular location">
    <subcellularLocation>
        <location evidence="1">Cell membrane</location>
        <topology evidence="1">Multi-pass membrane protein</topology>
    </subcellularLocation>
</comment>
<reference evidence="9 10" key="1">
    <citation type="submission" date="2024-03" db="EMBL/GenBank/DDBJ databases">
        <title>Community enrichment and isolation of bacterial strains for fucoidan degradation.</title>
        <authorList>
            <person name="Sichert A."/>
        </authorList>
    </citation>
    <scope>NUCLEOTIDE SEQUENCE [LARGE SCALE GENOMIC DNA]</scope>
    <source>
        <strain evidence="9 10">AS12</strain>
    </source>
</reference>
<feature type="transmembrane region" description="Helical" evidence="7">
    <location>
        <begin position="465"/>
        <end position="486"/>
    </location>
</feature>
<gene>
    <name evidence="9" type="ORF">WNY77_20560</name>
</gene>
<dbReference type="PROSITE" id="PS50928">
    <property type="entry name" value="ABC_TM1"/>
    <property type="match status" value="2"/>
</dbReference>
<feature type="transmembrane region" description="Helical" evidence="7">
    <location>
        <begin position="55"/>
        <end position="79"/>
    </location>
</feature>
<dbReference type="EMBL" id="JBBMQS010000019">
    <property type="protein sequence ID" value="MEM5499815.1"/>
    <property type="molecule type" value="Genomic_DNA"/>
</dbReference>
<organism evidence="9 10">
    <name type="scientific">Paraglaciecola mesophila</name>
    <dbReference type="NCBI Taxonomy" id="197222"/>
    <lineage>
        <taxon>Bacteria</taxon>
        <taxon>Pseudomonadati</taxon>
        <taxon>Pseudomonadota</taxon>
        <taxon>Gammaproteobacteria</taxon>
        <taxon>Alteromonadales</taxon>
        <taxon>Alteromonadaceae</taxon>
        <taxon>Paraglaciecola</taxon>
    </lineage>
</organism>
<evidence type="ECO:0000256" key="5">
    <source>
        <dbReference type="ARBA" id="ARBA00022989"/>
    </source>
</evidence>